<evidence type="ECO:0000313" key="3">
    <source>
        <dbReference type="Proteomes" id="UP000245168"/>
    </source>
</evidence>
<feature type="compositionally biased region" description="Low complexity" evidence="1">
    <location>
        <begin position="60"/>
        <end position="70"/>
    </location>
</feature>
<dbReference type="AlphaFoldDB" id="A0A2U2BQP8"/>
<dbReference type="Proteomes" id="UP000245168">
    <property type="component" value="Unassembled WGS sequence"/>
</dbReference>
<dbReference type="EMBL" id="QEXV01000007">
    <property type="protein sequence ID" value="PWE16337.1"/>
    <property type="molecule type" value="Genomic_DNA"/>
</dbReference>
<feature type="region of interest" description="Disordered" evidence="1">
    <location>
        <begin position="1"/>
        <end position="90"/>
    </location>
</feature>
<proteinExistence type="predicted"/>
<sequence length="115" mass="12457">MDPMIANIGPNPSVPTRRASRVERTARADSDADRRRGEQALVPAGARRDHPSSRRERPDASASTARTATTLQIEAGPPLRGLRADETERRRYRDAYASAAAGVAPAPRPAMETRA</sequence>
<feature type="compositionally biased region" description="Basic and acidic residues" evidence="1">
    <location>
        <begin position="20"/>
        <end position="38"/>
    </location>
</feature>
<gene>
    <name evidence="2" type="ORF">DDZ18_13005</name>
</gene>
<organism evidence="2 3">
    <name type="scientific">Marinicauda salina</name>
    <dbReference type="NCBI Taxonomy" id="2135793"/>
    <lineage>
        <taxon>Bacteria</taxon>
        <taxon>Pseudomonadati</taxon>
        <taxon>Pseudomonadota</taxon>
        <taxon>Alphaproteobacteria</taxon>
        <taxon>Maricaulales</taxon>
        <taxon>Maricaulaceae</taxon>
        <taxon>Marinicauda</taxon>
    </lineage>
</organism>
<feature type="compositionally biased region" description="Basic and acidic residues" evidence="1">
    <location>
        <begin position="46"/>
        <end position="59"/>
    </location>
</feature>
<reference evidence="3" key="1">
    <citation type="submission" date="2018-05" db="EMBL/GenBank/DDBJ databases">
        <authorList>
            <person name="Liu B.-T."/>
        </authorList>
    </citation>
    <scope>NUCLEOTIDE SEQUENCE [LARGE SCALE GENOMIC DNA]</scope>
    <source>
        <strain evidence="3">WD6-1</strain>
    </source>
</reference>
<protein>
    <submittedName>
        <fullName evidence="2">Uncharacterized protein</fullName>
    </submittedName>
</protein>
<comment type="caution">
    <text evidence="2">The sequence shown here is derived from an EMBL/GenBank/DDBJ whole genome shotgun (WGS) entry which is preliminary data.</text>
</comment>
<keyword evidence="3" id="KW-1185">Reference proteome</keyword>
<name>A0A2U2BQP8_9PROT</name>
<evidence type="ECO:0000256" key="1">
    <source>
        <dbReference type="SAM" id="MobiDB-lite"/>
    </source>
</evidence>
<evidence type="ECO:0000313" key="2">
    <source>
        <dbReference type="EMBL" id="PWE16337.1"/>
    </source>
</evidence>
<accession>A0A2U2BQP8</accession>